<sequence length="195" mass="19105">MRHAALLLLLTAAGAAGAAGVAWVEAERRGDAELPVYGGACGAGVAAAAAGALGGAARAGLPACGGAAWDSPHCVLGAVRALAGGGAALCVPLGAGWAACAARWLAALRVQDAGDAAPPARRACLAASAPAPPPPLLALADPSVAVQYQLSERAQEILVNYTIEMTDTKHCEGCVNGTYIPAWCEGGGCATLLVE</sequence>
<keyword evidence="1" id="KW-0732">Signal</keyword>
<feature type="signal peptide" evidence="1">
    <location>
        <begin position="1"/>
        <end position="18"/>
    </location>
</feature>
<keyword evidence="3" id="KW-1185">Reference proteome</keyword>
<organism evidence="2 3">
    <name type="scientific">Plutella xylostella</name>
    <name type="common">Diamondback moth</name>
    <name type="synonym">Plutella maculipennis</name>
    <dbReference type="NCBI Taxonomy" id="51655"/>
    <lineage>
        <taxon>Eukaryota</taxon>
        <taxon>Metazoa</taxon>
        <taxon>Ecdysozoa</taxon>
        <taxon>Arthropoda</taxon>
        <taxon>Hexapoda</taxon>
        <taxon>Insecta</taxon>
        <taxon>Pterygota</taxon>
        <taxon>Neoptera</taxon>
        <taxon>Endopterygota</taxon>
        <taxon>Lepidoptera</taxon>
        <taxon>Glossata</taxon>
        <taxon>Ditrysia</taxon>
        <taxon>Yponomeutoidea</taxon>
        <taxon>Plutellidae</taxon>
        <taxon>Plutella</taxon>
    </lineage>
</organism>
<reference evidence="2 3" key="1">
    <citation type="submission" date="2021-06" db="EMBL/GenBank/DDBJ databases">
        <title>A haploid diamondback moth (Plutella xylostella L.) genome assembly resolves 31 chromosomes and identifies a diamide resistance mutation.</title>
        <authorList>
            <person name="Ward C.M."/>
            <person name="Perry K.D."/>
            <person name="Baker G."/>
            <person name="Powis K."/>
            <person name="Heckel D.G."/>
            <person name="Baxter S.W."/>
        </authorList>
    </citation>
    <scope>NUCLEOTIDE SEQUENCE [LARGE SCALE GENOMIC DNA]</scope>
    <source>
        <strain evidence="2 3">LV</strain>
        <tissue evidence="2">Single pupa</tissue>
    </source>
</reference>
<evidence type="ECO:0000313" key="2">
    <source>
        <dbReference type="EMBL" id="KAG7311106.1"/>
    </source>
</evidence>
<evidence type="ECO:0000313" key="3">
    <source>
        <dbReference type="Proteomes" id="UP000823941"/>
    </source>
</evidence>
<dbReference type="Proteomes" id="UP000823941">
    <property type="component" value="Chromosome 4"/>
</dbReference>
<feature type="chain" id="PRO_5046771721" evidence="1">
    <location>
        <begin position="19"/>
        <end position="195"/>
    </location>
</feature>
<feature type="non-terminal residue" evidence="2">
    <location>
        <position position="195"/>
    </location>
</feature>
<name>A0ABQ7R1C0_PLUXY</name>
<gene>
    <name evidence="2" type="ORF">JYU34_002080</name>
</gene>
<dbReference type="EMBL" id="JAHIBW010000004">
    <property type="protein sequence ID" value="KAG7311106.1"/>
    <property type="molecule type" value="Genomic_DNA"/>
</dbReference>
<protein>
    <submittedName>
        <fullName evidence="2">Uncharacterized protein</fullName>
    </submittedName>
</protein>
<evidence type="ECO:0000256" key="1">
    <source>
        <dbReference type="SAM" id="SignalP"/>
    </source>
</evidence>
<accession>A0ABQ7R1C0</accession>
<proteinExistence type="predicted"/>
<comment type="caution">
    <text evidence="2">The sequence shown here is derived from an EMBL/GenBank/DDBJ whole genome shotgun (WGS) entry which is preliminary data.</text>
</comment>